<dbReference type="Proteomes" id="UP000278006">
    <property type="component" value="Unassembled WGS sequence"/>
</dbReference>
<comment type="catalytic activity">
    <reaction evidence="9">
        <text>UDP-N-acetyl-alpha-D-muramoyl-L-alanyl-D-glutamate + meso-2,6-diaminopimelate + ATP = UDP-N-acetyl-alpha-D-muramoyl-L-alanyl-gamma-D-glutamyl-meso-2,6-diaminopimelate + ADP + phosphate + H(+)</text>
        <dbReference type="Rhea" id="RHEA:23676"/>
        <dbReference type="ChEBI" id="CHEBI:15378"/>
        <dbReference type="ChEBI" id="CHEBI:30616"/>
        <dbReference type="ChEBI" id="CHEBI:43474"/>
        <dbReference type="ChEBI" id="CHEBI:57791"/>
        <dbReference type="ChEBI" id="CHEBI:83900"/>
        <dbReference type="ChEBI" id="CHEBI:83905"/>
        <dbReference type="ChEBI" id="CHEBI:456216"/>
        <dbReference type="EC" id="6.3.2.13"/>
    </reaction>
</comment>
<dbReference type="GO" id="GO:0005524">
    <property type="term" value="F:ATP binding"/>
    <property type="evidence" value="ECO:0007669"/>
    <property type="project" value="UniProtKB-UniRule"/>
</dbReference>
<comment type="function">
    <text evidence="9">Catalyzes the addition of meso-diaminopimelic acid to the nucleotide precursor UDP-N-acetylmuramoyl-L-alanyl-D-glutamate (UMAG) in the biosynthesis of bacterial cell-wall peptidoglycan.</text>
</comment>
<comment type="caution">
    <text evidence="9">Lacks conserved residue(s) required for the propagation of feature annotation.</text>
</comment>
<comment type="PTM">
    <text evidence="9">Carboxylation is probably crucial for Mg(2+) binding and, consequently, for the gamma-phosphate positioning of ATP.</text>
</comment>
<comment type="cofactor">
    <cofactor evidence="9">
        <name>Mg(2+)</name>
        <dbReference type="ChEBI" id="CHEBI:18420"/>
    </cofactor>
</comment>
<evidence type="ECO:0000313" key="14">
    <source>
        <dbReference type="Proteomes" id="UP000278006"/>
    </source>
</evidence>
<dbReference type="Gene3D" id="3.40.1190.10">
    <property type="entry name" value="Mur-like, catalytic domain"/>
    <property type="match status" value="1"/>
</dbReference>
<dbReference type="InterPro" id="IPR018109">
    <property type="entry name" value="Folylpolyglutamate_synth_CS"/>
</dbReference>
<protein>
    <recommendedName>
        <fullName evidence="9">UDP-N-acetylmuramoyl-L-alanyl-D-glutamate--2,6-diaminopimelate ligase</fullName>
        <ecNumber evidence="9">6.3.2.13</ecNumber>
    </recommendedName>
    <alternativeName>
        <fullName evidence="9">Meso-A2pm-adding enzyme</fullName>
    </alternativeName>
    <alternativeName>
        <fullName evidence="9">Meso-diaminopimelate-adding enzyme</fullName>
    </alternativeName>
    <alternativeName>
        <fullName evidence="9">UDP-MurNAc-L-Ala-D-Glu:meso-diaminopimelate ligase</fullName>
    </alternativeName>
    <alternativeName>
        <fullName evidence="9">UDP-MurNAc-tripeptide synthetase</fullName>
    </alternativeName>
    <alternativeName>
        <fullName evidence="9">UDP-N-acetylmuramyl-tripeptide synthetase</fullName>
    </alternativeName>
</protein>
<evidence type="ECO:0000259" key="12">
    <source>
        <dbReference type="Pfam" id="PF08245"/>
    </source>
</evidence>
<name>A0A3M6QMU1_9BURK</name>
<evidence type="ECO:0000256" key="9">
    <source>
        <dbReference type="HAMAP-Rule" id="MF_00208"/>
    </source>
</evidence>
<dbReference type="AlphaFoldDB" id="A0A3M6QMU1"/>
<dbReference type="SUPFAM" id="SSF53623">
    <property type="entry name" value="MurD-like peptide ligases, catalytic domain"/>
    <property type="match status" value="1"/>
</dbReference>
<comment type="similarity">
    <text evidence="1 9">Belongs to the MurCDEF family. MurE subfamily.</text>
</comment>
<dbReference type="Pfam" id="PF08245">
    <property type="entry name" value="Mur_ligase_M"/>
    <property type="match status" value="1"/>
</dbReference>
<sequence length="537" mass="55621">MMPLKPMPQSAQPSRIEAPRAAVTWLLGHAAPGAALRSDSRQLRAGDVFMAWPGRHADGRAYLARAFEAGCSAALIEADGAQAHLAGLPPFWQARVVLYPGLQQASGIIAAQWWGQPAQDMAVVAVTGTNGKTSVSWWLAHLLQRQWGGAGLVGTLGVGALPALHATGLTSPDALQLQSVLHGLRQAGVRACAMEASSIGLEQGRLNGTPIRVAVFTNLTQDHLDYHGSMSAYGQAKRILFGWPGLEAAVINVEDAFGAVLTADVGARGGVDLWTYATADDANGGAVPAARLVARALRFAGGGVAFQLDEYASADSAGAGLAPLASVAVQAPLAGRFNVMNVLAVIGSLRALGLPLAAVATLCAALPAVPGRMQASGGTGQPLVVVDYAHTPDALASVLAALRPVAAQRGGRLFCVFGCGGDRDAGKRPLMAQAAASHADALWITSDNPRSENPLDIISQIEAGLAPQQRAGVRTEPDRRRAILAAVAAAAEPDVVLVAGKGHEDYQDVQGVRRHFSDLEEAKAALAHWTQPQELSA</sequence>
<dbReference type="SUPFAM" id="SSF53244">
    <property type="entry name" value="MurD-like peptide ligases, peptide-binding domain"/>
    <property type="match status" value="1"/>
</dbReference>
<evidence type="ECO:0000256" key="10">
    <source>
        <dbReference type="RuleBase" id="RU004135"/>
    </source>
</evidence>
<dbReference type="InterPro" id="IPR005761">
    <property type="entry name" value="UDP-N-AcMur-Glu-dNH2Pim_ligase"/>
</dbReference>
<evidence type="ECO:0000256" key="6">
    <source>
        <dbReference type="ARBA" id="ARBA00022960"/>
    </source>
</evidence>
<keyword evidence="4 9" id="KW-0547">Nucleotide-binding</keyword>
<dbReference type="PANTHER" id="PTHR23135:SF4">
    <property type="entry name" value="UDP-N-ACETYLMURAMOYL-L-ALANYL-D-GLUTAMATE--2,6-DIAMINOPIMELATE LIGASE MURE HOMOLOG, CHLOROPLASTIC"/>
    <property type="match status" value="1"/>
</dbReference>
<dbReference type="GO" id="GO:0004326">
    <property type="term" value="F:tetrahydrofolylpolyglutamate synthase activity"/>
    <property type="evidence" value="ECO:0007669"/>
    <property type="project" value="InterPro"/>
</dbReference>
<dbReference type="NCBIfam" id="NF001126">
    <property type="entry name" value="PRK00139.1-4"/>
    <property type="match status" value="1"/>
</dbReference>
<keyword evidence="6 9" id="KW-0133">Cell shape</keyword>
<dbReference type="GO" id="GO:0005737">
    <property type="term" value="C:cytoplasm"/>
    <property type="evidence" value="ECO:0007669"/>
    <property type="project" value="UniProtKB-SubCell"/>
</dbReference>
<dbReference type="InterPro" id="IPR004101">
    <property type="entry name" value="Mur_ligase_C"/>
</dbReference>
<dbReference type="RefSeq" id="WP_122230674.1">
    <property type="nucleotide sequence ID" value="NZ_RDQO01000005.1"/>
</dbReference>
<dbReference type="InterPro" id="IPR036615">
    <property type="entry name" value="Mur_ligase_C_dom_sf"/>
</dbReference>
<reference evidence="13 14" key="1">
    <citation type="submission" date="2018-10" db="EMBL/GenBank/DDBJ databases">
        <title>Draft genome of Cortibacter populi DSM10536.</title>
        <authorList>
            <person name="Bernier A.-M."/>
            <person name="Bernard K."/>
        </authorList>
    </citation>
    <scope>NUCLEOTIDE SEQUENCE [LARGE SCALE GENOMIC DNA]</scope>
    <source>
        <strain evidence="13 14">DSM 105136</strain>
    </source>
</reference>
<feature type="binding site" evidence="9">
    <location>
        <position position="423"/>
    </location>
    <ligand>
        <name>meso-2,6-diaminopimelate</name>
        <dbReference type="ChEBI" id="CHEBI:57791"/>
    </ligand>
</feature>
<comment type="pathway">
    <text evidence="9 10">Cell wall biogenesis; peptidoglycan biosynthesis.</text>
</comment>
<keyword evidence="9 10" id="KW-0131">Cell cycle</keyword>
<keyword evidence="9 10" id="KW-0132">Cell division</keyword>
<feature type="binding site" evidence="9">
    <location>
        <position position="205"/>
    </location>
    <ligand>
        <name>UDP-N-acetyl-alpha-D-muramoyl-L-alanyl-D-glutamate</name>
        <dbReference type="ChEBI" id="CHEBI:83900"/>
    </ligand>
</feature>
<evidence type="ECO:0000256" key="5">
    <source>
        <dbReference type="ARBA" id="ARBA00022840"/>
    </source>
</evidence>
<keyword evidence="3 9" id="KW-0436">Ligase</keyword>
<proteinExistence type="inferred from homology"/>
<evidence type="ECO:0000256" key="1">
    <source>
        <dbReference type="ARBA" id="ARBA00005898"/>
    </source>
</evidence>
<dbReference type="UniPathway" id="UPA00219"/>
<evidence type="ECO:0000256" key="7">
    <source>
        <dbReference type="ARBA" id="ARBA00022984"/>
    </source>
</evidence>
<dbReference type="Gene3D" id="3.90.190.20">
    <property type="entry name" value="Mur ligase, C-terminal domain"/>
    <property type="match status" value="1"/>
</dbReference>
<feature type="binding site" evidence="9">
    <location>
        <position position="40"/>
    </location>
    <ligand>
        <name>UDP-N-acetyl-alpha-D-muramoyl-L-alanyl-D-glutamate</name>
        <dbReference type="ChEBI" id="CHEBI:83900"/>
    </ligand>
</feature>
<accession>A0A3M6QMU1</accession>
<dbReference type="InterPro" id="IPR036565">
    <property type="entry name" value="Mur-like_cat_sf"/>
</dbReference>
<dbReference type="GO" id="GO:0000287">
    <property type="term" value="F:magnesium ion binding"/>
    <property type="evidence" value="ECO:0007669"/>
    <property type="project" value="UniProtKB-UniRule"/>
</dbReference>
<dbReference type="SUPFAM" id="SSF63418">
    <property type="entry name" value="MurE/MurF N-terminal domain"/>
    <property type="match status" value="1"/>
</dbReference>
<keyword evidence="8 9" id="KW-0961">Cell wall biogenesis/degradation</keyword>
<dbReference type="InterPro" id="IPR013221">
    <property type="entry name" value="Mur_ligase_cen"/>
</dbReference>
<organism evidence="13 14">
    <name type="scientific">Corticibacter populi</name>
    <dbReference type="NCBI Taxonomy" id="1550736"/>
    <lineage>
        <taxon>Bacteria</taxon>
        <taxon>Pseudomonadati</taxon>
        <taxon>Pseudomonadota</taxon>
        <taxon>Betaproteobacteria</taxon>
        <taxon>Burkholderiales</taxon>
        <taxon>Comamonadaceae</taxon>
        <taxon>Corticibacter</taxon>
    </lineage>
</organism>
<dbReference type="NCBIfam" id="TIGR01085">
    <property type="entry name" value="murE"/>
    <property type="match status" value="1"/>
</dbReference>
<evidence type="ECO:0000256" key="8">
    <source>
        <dbReference type="ARBA" id="ARBA00023316"/>
    </source>
</evidence>
<feature type="binding site" evidence="9">
    <location>
        <begin position="128"/>
        <end position="134"/>
    </location>
    <ligand>
        <name>ATP</name>
        <dbReference type="ChEBI" id="CHEBI:30616"/>
    </ligand>
</feature>
<keyword evidence="14" id="KW-1185">Reference proteome</keyword>
<dbReference type="EC" id="6.3.2.13" evidence="9"/>
<keyword evidence="2 9" id="KW-0963">Cytoplasm</keyword>
<evidence type="ECO:0000313" key="13">
    <source>
        <dbReference type="EMBL" id="RMX04061.1"/>
    </source>
</evidence>
<evidence type="ECO:0000256" key="2">
    <source>
        <dbReference type="ARBA" id="ARBA00022490"/>
    </source>
</evidence>
<feature type="domain" description="Mur ligase central" evidence="12">
    <location>
        <begin position="126"/>
        <end position="348"/>
    </location>
</feature>
<comment type="caution">
    <text evidence="13">The sequence shown here is derived from an EMBL/GenBank/DDBJ whole genome shotgun (WGS) entry which is preliminary data.</text>
</comment>
<feature type="binding site" evidence="9">
    <location>
        <begin position="447"/>
        <end position="450"/>
    </location>
    <ligand>
        <name>meso-2,6-diaminopimelate</name>
        <dbReference type="ChEBI" id="CHEBI:57791"/>
    </ligand>
</feature>
<evidence type="ECO:0000259" key="11">
    <source>
        <dbReference type="Pfam" id="PF02875"/>
    </source>
</evidence>
<dbReference type="GO" id="GO:0051301">
    <property type="term" value="P:cell division"/>
    <property type="evidence" value="ECO:0007669"/>
    <property type="project" value="UniProtKB-KW"/>
</dbReference>
<feature type="binding site" evidence="9">
    <location>
        <position position="203"/>
    </location>
    <ligand>
        <name>UDP-N-acetyl-alpha-D-muramoyl-L-alanyl-D-glutamate</name>
        <dbReference type="ChEBI" id="CHEBI:83900"/>
    </ligand>
</feature>
<dbReference type="HAMAP" id="MF_00208">
    <property type="entry name" value="MurE"/>
    <property type="match status" value="1"/>
</dbReference>
<dbReference type="GO" id="GO:0008765">
    <property type="term" value="F:UDP-N-acetylmuramoylalanyl-D-glutamate-2,6-diaminopimelate ligase activity"/>
    <property type="evidence" value="ECO:0007669"/>
    <property type="project" value="UniProtKB-UniRule"/>
</dbReference>
<dbReference type="GO" id="GO:0008360">
    <property type="term" value="P:regulation of cell shape"/>
    <property type="evidence" value="ECO:0007669"/>
    <property type="project" value="UniProtKB-KW"/>
</dbReference>
<feature type="domain" description="Mur ligase C-terminal" evidence="11">
    <location>
        <begin position="371"/>
        <end position="502"/>
    </location>
</feature>
<dbReference type="Gene3D" id="3.40.1390.10">
    <property type="entry name" value="MurE/MurF, N-terminal domain"/>
    <property type="match status" value="1"/>
</dbReference>
<dbReference type="GO" id="GO:0071555">
    <property type="term" value="P:cell wall organization"/>
    <property type="evidence" value="ECO:0007669"/>
    <property type="project" value="UniProtKB-KW"/>
</dbReference>
<feature type="modified residue" description="N6-carboxylysine" evidence="9">
    <location>
        <position position="237"/>
    </location>
</feature>
<keyword evidence="5 9" id="KW-0067">ATP-binding</keyword>
<evidence type="ECO:0000256" key="4">
    <source>
        <dbReference type="ARBA" id="ARBA00022741"/>
    </source>
</evidence>
<dbReference type="InterPro" id="IPR035911">
    <property type="entry name" value="MurE/MurF_N"/>
</dbReference>
<dbReference type="PROSITE" id="PS01011">
    <property type="entry name" value="FOLYLPOLYGLU_SYNT_1"/>
    <property type="match status" value="1"/>
</dbReference>
<feature type="short sequence motif" description="Meso-diaminopimelate recognition motif" evidence="9">
    <location>
        <begin position="447"/>
        <end position="450"/>
    </location>
</feature>
<feature type="binding site" evidence="9">
    <location>
        <position position="500"/>
    </location>
    <ligand>
        <name>meso-2,6-diaminopimelate</name>
        <dbReference type="ChEBI" id="CHEBI:57791"/>
    </ligand>
</feature>
<evidence type="ECO:0000256" key="3">
    <source>
        <dbReference type="ARBA" id="ARBA00022598"/>
    </source>
</evidence>
<dbReference type="Pfam" id="PF02875">
    <property type="entry name" value="Mur_ligase_C"/>
    <property type="match status" value="1"/>
</dbReference>
<feature type="binding site" evidence="9">
    <location>
        <position position="197"/>
    </location>
    <ligand>
        <name>UDP-N-acetyl-alpha-D-muramoyl-L-alanyl-D-glutamate</name>
        <dbReference type="ChEBI" id="CHEBI:83900"/>
    </ligand>
</feature>
<dbReference type="GO" id="GO:0009252">
    <property type="term" value="P:peptidoglycan biosynthetic process"/>
    <property type="evidence" value="ECO:0007669"/>
    <property type="project" value="UniProtKB-UniRule"/>
</dbReference>
<keyword evidence="9" id="KW-0460">Magnesium</keyword>
<comment type="subcellular location">
    <subcellularLocation>
        <location evidence="9 10">Cytoplasm</location>
    </subcellularLocation>
</comment>
<dbReference type="OrthoDB" id="9800958at2"/>
<feature type="binding site" evidence="9">
    <location>
        <position position="504"/>
    </location>
    <ligand>
        <name>meso-2,6-diaminopimelate</name>
        <dbReference type="ChEBI" id="CHEBI:57791"/>
    </ligand>
</feature>
<dbReference type="EMBL" id="RDQO01000005">
    <property type="protein sequence ID" value="RMX04061.1"/>
    <property type="molecule type" value="Genomic_DNA"/>
</dbReference>
<dbReference type="PANTHER" id="PTHR23135">
    <property type="entry name" value="MUR LIGASE FAMILY MEMBER"/>
    <property type="match status" value="1"/>
</dbReference>
<keyword evidence="7 9" id="KW-0573">Peptidoglycan synthesis</keyword>
<gene>
    <name evidence="9" type="primary">murE</name>
    <name evidence="13" type="ORF">D8I35_14640</name>
</gene>